<name>U7V5T7_9MICC</name>
<dbReference type="GO" id="GO:0010181">
    <property type="term" value="F:FMN binding"/>
    <property type="evidence" value="ECO:0007669"/>
    <property type="project" value="TreeGrafter"/>
</dbReference>
<dbReference type="Pfam" id="PF02525">
    <property type="entry name" value="Flavodoxin_2"/>
    <property type="match status" value="1"/>
</dbReference>
<feature type="domain" description="Flavodoxin-like fold" evidence="2">
    <location>
        <begin position="4"/>
        <end position="162"/>
    </location>
</feature>
<evidence type="ECO:0000259" key="2">
    <source>
        <dbReference type="Pfam" id="PF02525"/>
    </source>
</evidence>
<reference evidence="3 4" key="1">
    <citation type="submission" date="2013-08" db="EMBL/GenBank/DDBJ databases">
        <authorList>
            <person name="Weinstock G."/>
            <person name="Sodergren E."/>
            <person name="Wylie T."/>
            <person name="Fulton L."/>
            <person name="Fulton R."/>
            <person name="Fronick C."/>
            <person name="O'Laughlin M."/>
            <person name="Godfrey J."/>
            <person name="Miner T."/>
            <person name="Herter B."/>
            <person name="Appelbaum E."/>
            <person name="Cordes M."/>
            <person name="Lek S."/>
            <person name="Wollam A."/>
            <person name="Pepin K.H."/>
            <person name="Palsikar V.B."/>
            <person name="Mitreva M."/>
            <person name="Wilson R.K."/>
        </authorList>
    </citation>
    <scope>NUCLEOTIDE SEQUENCE [LARGE SCALE GENOMIC DNA]</scope>
    <source>
        <strain evidence="3 4">F0184</strain>
    </source>
</reference>
<gene>
    <name evidence="3" type="ORF">HMPREF0742_00737</name>
</gene>
<dbReference type="AlphaFoldDB" id="U7V5T7"/>
<dbReference type="Gene3D" id="3.40.50.360">
    <property type="match status" value="1"/>
</dbReference>
<proteinExistence type="predicted"/>
<sequence>MNMSKILIVSGHPNLPESTANKTALEAVKARFGDAVTVRELDKTRVNGKFDIAAEQKALVEHDVLVLQFPVFWYSVPSLLKQWIDDVFEYGFAYGTDGTALQGKKFLLSATAGAAEDIYQNMLPSELPPAFADYANTAAFTGMQLLEPLFSYGTTSDPGNTEAVHAIGVEHGKKLIAVLETLQQG</sequence>
<evidence type="ECO:0000256" key="1">
    <source>
        <dbReference type="ARBA" id="ARBA00023002"/>
    </source>
</evidence>
<dbReference type="HOGENOM" id="CLU_058643_0_2_11"/>
<dbReference type="GO" id="GO:0003955">
    <property type="term" value="F:NAD(P)H dehydrogenase (quinone) activity"/>
    <property type="evidence" value="ECO:0007669"/>
    <property type="project" value="TreeGrafter"/>
</dbReference>
<dbReference type="PATRIC" id="fig|888019.4.peg.627"/>
<dbReference type="PANTHER" id="PTHR47307">
    <property type="entry name" value="GLUTATHIONE-REGULATED POTASSIUM-EFFLUX SYSTEM ANCILLARY PROTEIN KEFG"/>
    <property type="match status" value="1"/>
</dbReference>
<comment type="caution">
    <text evidence="3">The sequence shown here is derived from an EMBL/GenBank/DDBJ whole genome shotgun (WGS) entry which is preliminary data.</text>
</comment>
<dbReference type="InterPro" id="IPR046980">
    <property type="entry name" value="KefG/KefF"/>
</dbReference>
<dbReference type="SUPFAM" id="SSF52218">
    <property type="entry name" value="Flavoproteins"/>
    <property type="match status" value="1"/>
</dbReference>
<accession>U7V5T7</accession>
<dbReference type="PANTHER" id="PTHR47307:SF1">
    <property type="entry name" value="GLUTATHIONE-REGULATED POTASSIUM-EFFLUX SYSTEM ANCILLARY PROTEIN KEFG"/>
    <property type="match status" value="1"/>
</dbReference>
<evidence type="ECO:0000313" key="4">
    <source>
        <dbReference type="Proteomes" id="UP000017174"/>
    </source>
</evidence>
<dbReference type="GO" id="GO:0009055">
    <property type="term" value="F:electron transfer activity"/>
    <property type="evidence" value="ECO:0007669"/>
    <property type="project" value="TreeGrafter"/>
</dbReference>
<dbReference type="InterPro" id="IPR029039">
    <property type="entry name" value="Flavoprotein-like_sf"/>
</dbReference>
<keyword evidence="1" id="KW-0560">Oxidoreductase</keyword>
<dbReference type="InterPro" id="IPR003680">
    <property type="entry name" value="Flavodoxin_fold"/>
</dbReference>
<protein>
    <submittedName>
        <fullName evidence="3">Flavodoxin-like protein</fullName>
    </submittedName>
</protein>
<evidence type="ECO:0000313" key="3">
    <source>
        <dbReference type="EMBL" id="ERT66886.1"/>
    </source>
</evidence>
<dbReference type="EMBL" id="AXZG01000022">
    <property type="protein sequence ID" value="ERT66886.1"/>
    <property type="molecule type" value="Genomic_DNA"/>
</dbReference>
<organism evidence="3 4">
    <name type="scientific">Rothia aeria F0184</name>
    <dbReference type="NCBI Taxonomy" id="888019"/>
    <lineage>
        <taxon>Bacteria</taxon>
        <taxon>Bacillati</taxon>
        <taxon>Actinomycetota</taxon>
        <taxon>Actinomycetes</taxon>
        <taxon>Micrococcales</taxon>
        <taxon>Micrococcaceae</taxon>
        <taxon>Rothia</taxon>
    </lineage>
</organism>
<dbReference type="Proteomes" id="UP000017174">
    <property type="component" value="Unassembled WGS sequence"/>
</dbReference>